<proteinExistence type="predicted"/>
<dbReference type="AlphaFoldDB" id="A0A7S3EG41"/>
<dbReference type="EMBL" id="HBHW01025860">
    <property type="protein sequence ID" value="CAE0052104.1"/>
    <property type="molecule type" value="Transcribed_RNA"/>
</dbReference>
<dbReference type="EMBL" id="HBHW01025871">
    <property type="protein sequence ID" value="CAE0052115.1"/>
    <property type="molecule type" value="Transcribed_RNA"/>
</dbReference>
<organism evidence="4">
    <name type="scientific">Rhodosorus marinus</name>
    <dbReference type="NCBI Taxonomy" id="101924"/>
    <lineage>
        <taxon>Eukaryota</taxon>
        <taxon>Rhodophyta</taxon>
        <taxon>Stylonematophyceae</taxon>
        <taxon>Stylonematales</taxon>
        <taxon>Stylonemataceae</taxon>
        <taxon>Rhodosorus</taxon>
    </lineage>
</organism>
<evidence type="ECO:0000313" key="5">
    <source>
        <dbReference type="EMBL" id="CAE0052111.1"/>
    </source>
</evidence>
<name>A0A7S3EG41_9RHOD</name>
<sequence length="358" mass="42150">MFRTKDSQATEPWRDSDTSSSEGNALGVGGDRRTSSDLRSSWDDDMESDMSSGEMTQLEKRVQTTEQSLSRKVDESVWEGRGPKRIRTWTTSAAFFSQPVLLNQFNLTPLVNQWYKDIIVIPHNAIKMELMDMYKMLRSFELFRRKIASADVARFFIWFELAEKFIVTFLDLDEELIMKPVDGVTTLPNILNKESRAEEKQAIRDTFAVINTYRVEAAVIKEDDSSFDHFLQSCRILGSRLVNYLSMKEKYIPQQIFRFSNEQETISMQNTMMMKLKRVPTDGDKFYVLYMRDLDVKTARAWNKRYLSWMQRKFRYRKWRRQLKSQHFNFVEQIKREVGDPGSAFLPGSWKTEVSHSN</sequence>
<evidence type="ECO:0000256" key="1">
    <source>
        <dbReference type="SAM" id="MobiDB-lite"/>
    </source>
</evidence>
<reference evidence="4" key="1">
    <citation type="submission" date="2021-01" db="EMBL/GenBank/DDBJ databases">
        <authorList>
            <person name="Corre E."/>
            <person name="Pelletier E."/>
            <person name="Niang G."/>
            <person name="Scheremetjew M."/>
            <person name="Finn R."/>
            <person name="Kale V."/>
            <person name="Holt S."/>
            <person name="Cochrane G."/>
            <person name="Meng A."/>
            <person name="Brown T."/>
            <person name="Cohen L."/>
        </authorList>
    </citation>
    <scope>NUCLEOTIDE SEQUENCE</scope>
    <source>
        <strain evidence="4">CCMP 769</strain>
    </source>
</reference>
<evidence type="ECO:0000313" key="2">
    <source>
        <dbReference type="EMBL" id="CAE0052092.1"/>
    </source>
</evidence>
<dbReference type="EMBL" id="HBHW01025867">
    <property type="protein sequence ID" value="CAE0052111.1"/>
    <property type="molecule type" value="Transcribed_RNA"/>
</dbReference>
<evidence type="ECO:0000313" key="4">
    <source>
        <dbReference type="EMBL" id="CAE0052107.1"/>
    </source>
</evidence>
<feature type="region of interest" description="Disordered" evidence="1">
    <location>
        <begin position="1"/>
        <end position="67"/>
    </location>
</feature>
<protein>
    <submittedName>
        <fullName evidence="4">Uncharacterized protein</fullName>
    </submittedName>
</protein>
<dbReference type="EMBL" id="HBHW01025847">
    <property type="protein sequence ID" value="CAE0052092.1"/>
    <property type="molecule type" value="Transcribed_RNA"/>
</dbReference>
<accession>A0A7S3EG41</accession>
<dbReference type="EMBL" id="HBHW01025863">
    <property type="protein sequence ID" value="CAE0052107.1"/>
    <property type="molecule type" value="Transcribed_RNA"/>
</dbReference>
<feature type="compositionally biased region" description="Basic and acidic residues" evidence="1">
    <location>
        <begin position="57"/>
        <end position="67"/>
    </location>
</feature>
<feature type="compositionally biased region" description="Basic and acidic residues" evidence="1">
    <location>
        <begin position="1"/>
        <end position="17"/>
    </location>
</feature>
<gene>
    <name evidence="2" type="ORF">RMAR00112_LOCUS20092</name>
    <name evidence="3" type="ORF">RMAR00112_LOCUS20104</name>
    <name evidence="4" type="ORF">RMAR00112_LOCUS20107</name>
    <name evidence="5" type="ORF">RMAR00112_LOCUS20111</name>
    <name evidence="6" type="ORF">RMAR00112_LOCUS20115</name>
    <name evidence="7" type="ORF">RMAR00112_LOCUS20124</name>
</gene>
<feature type="compositionally biased region" description="Basic and acidic residues" evidence="1">
    <location>
        <begin position="30"/>
        <end position="42"/>
    </location>
</feature>
<dbReference type="EMBL" id="HBHW01025880">
    <property type="protein sequence ID" value="CAE0052124.1"/>
    <property type="molecule type" value="Transcribed_RNA"/>
</dbReference>
<evidence type="ECO:0000313" key="6">
    <source>
        <dbReference type="EMBL" id="CAE0052115.1"/>
    </source>
</evidence>
<evidence type="ECO:0000313" key="7">
    <source>
        <dbReference type="EMBL" id="CAE0052124.1"/>
    </source>
</evidence>
<evidence type="ECO:0000313" key="3">
    <source>
        <dbReference type="EMBL" id="CAE0052104.1"/>
    </source>
</evidence>